<dbReference type="AlphaFoldDB" id="A0AAV1HVM1"/>
<sequence length="129" mass="13868">MADGGISDPRVRSLFQTGPQKQAPAFHADEKALKELQDTFGYGQGFLSVCLAYCGNDAQQVADMLLEEDLPDALARLDKSMPIPPDRGHHAPLVGDPRAAWMNTGVERLPKRAAGDSAPKAQTDVSLKP</sequence>
<evidence type="ECO:0000313" key="3">
    <source>
        <dbReference type="Proteomes" id="UP001314263"/>
    </source>
</evidence>
<feature type="region of interest" description="Disordered" evidence="1">
    <location>
        <begin position="108"/>
        <end position="129"/>
    </location>
</feature>
<accession>A0AAV1HVM1</accession>
<reference evidence="2 3" key="1">
    <citation type="submission" date="2023-10" db="EMBL/GenBank/DDBJ databases">
        <authorList>
            <person name="Maclean D."/>
            <person name="Macfadyen A."/>
        </authorList>
    </citation>
    <scope>NUCLEOTIDE SEQUENCE [LARGE SCALE GENOMIC DNA]</scope>
</reference>
<dbReference type="InterPro" id="IPR009060">
    <property type="entry name" value="UBA-like_sf"/>
</dbReference>
<feature type="region of interest" description="Disordered" evidence="1">
    <location>
        <begin position="1"/>
        <end position="25"/>
    </location>
</feature>
<feature type="region of interest" description="Disordered" evidence="1">
    <location>
        <begin position="78"/>
        <end position="97"/>
    </location>
</feature>
<organism evidence="2 3">
    <name type="scientific">Coccomyxa viridis</name>
    <dbReference type="NCBI Taxonomy" id="1274662"/>
    <lineage>
        <taxon>Eukaryota</taxon>
        <taxon>Viridiplantae</taxon>
        <taxon>Chlorophyta</taxon>
        <taxon>core chlorophytes</taxon>
        <taxon>Trebouxiophyceae</taxon>
        <taxon>Trebouxiophyceae incertae sedis</taxon>
        <taxon>Coccomyxaceae</taxon>
        <taxon>Coccomyxa</taxon>
    </lineage>
</organism>
<protein>
    <submittedName>
        <fullName evidence="2">Uncharacterized protein</fullName>
    </submittedName>
</protein>
<dbReference type="SUPFAM" id="SSF46934">
    <property type="entry name" value="UBA-like"/>
    <property type="match status" value="1"/>
</dbReference>
<evidence type="ECO:0000313" key="2">
    <source>
        <dbReference type="EMBL" id="CAK0741433.1"/>
    </source>
</evidence>
<evidence type="ECO:0000256" key="1">
    <source>
        <dbReference type="SAM" id="MobiDB-lite"/>
    </source>
</evidence>
<comment type="caution">
    <text evidence="2">The sequence shown here is derived from an EMBL/GenBank/DDBJ whole genome shotgun (WGS) entry which is preliminary data.</text>
</comment>
<dbReference type="EMBL" id="CAUYUE010000002">
    <property type="protein sequence ID" value="CAK0741433.1"/>
    <property type="molecule type" value="Genomic_DNA"/>
</dbReference>
<gene>
    <name evidence="2" type="ORF">CVIRNUC_001324</name>
</gene>
<name>A0AAV1HVM1_9CHLO</name>
<keyword evidence="3" id="KW-1185">Reference proteome</keyword>
<proteinExistence type="predicted"/>
<dbReference type="Proteomes" id="UP001314263">
    <property type="component" value="Unassembled WGS sequence"/>
</dbReference>